<dbReference type="Gene3D" id="1.25.40.20">
    <property type="entry name" value="Ankyrin repeat-containing domain"/>
    <property type="match status" value="2"/>
</dbReference>
<evidence type="ECO:0000256" key="3">
    <source>
        <dbReference type="ARBA" id="ARBA00011994"/>
    </source>
</evidence>
<keyword evidence="4" id="KW-0808">Transferase</keyword>
<dbReference type="InterPro" id="IPR029044">
    <property type="entry name" value="Nucleotide-diphossugar_trans"/>
</dbReference>
<evidence type="ECO:0000256" key="6">
    <source>
        <dbReference type="ARBA" id="ARBA00022741"/>
    </source>
</evidence>
<sequence length="2498" mass="274081">MTIHALRRLLLTLDRGRQKCLASSFLKRRRCCRRRPAALRITSPLRGAADKEALPMSQADGTEAWYGHCPCCKRPLALSRSVPRGPREPLPAARGRFAYVINLWGKSSEYVLGALVLGHSIKRSGSKHALVCLYADDVPPSCVLLLSRIWDCRPVQHIAVAADKLGNSSPGHRFAKVFTKLRSLELVEFEKILVLDIDIYVRGNVDDLFQLQAPAAMRRGIHGWKALKTGDSLDGRDFFMGSDYSGWSWGQGTGINAGVMLLQPDLDVFHEMLGELSDPHHPEHCVGNGPEQDYLSRFWADAPWRHIGVEYNFQIHQMFLALHPDRVASAHRIRLLEEQSQIKIVHFSGDDRAKPWRRILDESLSGYWPDRAKDEAFLSLFFQEFQGYLLWVKRDLEWLKSAKEDPHRGWEYADLQISDGHMYRQPADGDASAVCVTLSPEVEKAVDGFVRTVLNEWFEALGELEADLGLNLQQELPRCLKAAELAEGAEGQPAAEPPITFARDSLFTWKRDAGWWTEDWPAEPCFKATVLCSAADAAIFVTFLEDGVATLCACPENASGVFAKVAGEDRVEAEAAVVAAWAETLAPGTPLMLAVFGSDAGLLQALAPLGLPPPRGPCRAFAAVGQAKSSWVTHASWATRRSTSLRGPSPRRGILVQAETATGVLQAKTALHDTTLHHITVFYSSMQHLLRILLDLYLVVCIAFADLERELYNQARESARLAKVEATPKALLDFLATTRQTANVALLLHDANCPHCRKALPELDRVAEDFRSEGVILAHADCTHNKGSIQNEFNLKGFPGFLFWRQSAPLEELVDQVFVVDTDVDFILRSSRLAEIGKERDGARRALAGMQVTVKATDSKDMTVQVEGPSGQLVWIPHETLLKQGRRLPYRRGDGVARYRNVWEKEPMTQFLKRMLQPLVTSLPSATLASLDGEGPALVLCSRTLTRGFLEAAVTHQLSMRAYQATAECPLQPEAGEQVVVYAPAATQWAAVKGRARPAAAAAGPEVIQNDHSLLKWVSTHRLPGIAKLGLSSVYFFLNSGPSVLIAVDVTDHETNIMAETKIKEVMKPKRVGQVDVYTYGEADRYFGVADGTLPGFTYFGVLPDHLPRVVVFDDSDHWVEDAQYLTVEKLPEHLPRVARMWRMSSTPRGYALWIAKKFVTLYLNADRAAGAMLGYPGRVFVVLLLAVLVWAQAHLVVWLARTAFNFFYNIVEGDEPASAKDQESKKESCVVGALLRSTAPEDSPRRPVILGGGRRPGNLNSASAPRLGEDGPQAAQAEEPDERSLNQVLEPFLDGSGPTDEQQQVRTLQRFLKASPDPLNTWAGMDVTVTSMTISARILLQMQTALNSDVSGISLPPEGMAASKWVYDFGEGKADGRAEMKNLLGGKGANLAEMAAIGLPVPPGFTLTTEICTYFYEHGCTYPKELKTQVEQALALVESRTGRKFGDATNPLLVSVRSGARASMPGMMDTVLNLGLNDVTVESLAKQSGDRRFAFDSYRRFVQMYSDVVLNIELSHFEKLLDRAKEKRGVRLDNELLTEAYKARVELELGREFPEDPQEQLWGAIGAVFNSWMNQRPGAEWRAKTYRQLHDIPESWGTAVNVQAMVFGNMGNDCATGVAFTRNPSNGTNDFYGEFLVNAQGEDVVAGIRTPQELTIKARNSHGSELPSLEEVMPKVFQELMDVRKQLENHFLDMQDIEFTVEKGKLYMLQTRTGKRTAHAALQIAVDMANEGLISKGQAVMRLKPDLIDQLLHPTLDPKAKKNVIAKGLPASPGAASGKVVFTADEAVRRSQDGEKVLLVRIETSPDDIHGLHAAQGVLTTRGGMTSHAAVVARGMGRPCVAGAGDVHVDYGASQFTVGDQRTCVRAGEIVTIDGITGEVILGEVPTVAPQLSGSFGTIMAWADDFRTMKVRANAETPADARTAKDFGAEGIGLVRTEHMFFEGGRIVAMREMILAADEADRKAALAKLLVMQREDITELFRIMDGLPVTVRLLDPPLHEFIPHTEAEMASVAKAAGVPLERVRRRATELREANPMLGHRGCRLAITYPEICEMQARAIFEAAAEVGRTSQSGRTPVAEVMVPLVATLQELDLLKRVIEKTAQAVQNEQGVAFNYHIGTMIELPRAALQAGKLAGLAEFFSFGTNDLTQTTYGLSRDDAGSFLPEYKEKGIVEQDPFVSLDTEGVGELIEIAVERGRAARKGMKMGICGEHGGDPASIEFCEATGLDYVSCSPFRVPIARLAAAQAAMKKQGEKALQSSTKPVKPRQPAFGPSGGPVSAVARAGRPDLARLLLRAKANVNDSDAKGVTALHIAAFDGNAELCKVLLSARADVDATDRHGQTPLFFASLPLPARSSPCPAAHLGLPRSAMAPPPPTFPARTLQRMQRQDECAMRCSSSFPDLTWTKKKSPKPLQDAHRRFPGPKHLQDYCGHVPRKFNPFHGGHILEKSASLPAIATKSTQKSSAASTSFGMWYGHVGSFPSPVDNWVPAHFVEGQHY</sequence>
<feature type="region of interest" description="Disordered" evidence="11">
    <location>
        <begin position="2253"/>
        <end position="2279"/>
    </location>
</feature>
<dbReference type="InterPro" id="IPR002110">
    <property type="entry name" value="Ankyrin_rpt"/>
</dbReference>
<dbReference type="PANTHER" id="PTHR22931">
    <property type="entry name" value="PHOSPHOENOLPYRUVATE DIKINASE-RELATED"/>
    <property type="match status" value="1"/>
</dbReference>
<dbReference type="GO" id="GO:0050242">
    <property type="term" value="F:pyruvate, phosphate dikinase activity"/>
    <property type="evidence" value="ECO:0007669"/>
    <property type="project" value="UniProtKB-EC"/>
</dbReference>
<evidence type="ECO:0000256" key="4">
    <source>
        <dbReference type="ARBA" id="ARBA00022679"/>
    </source>
</evidence>
<dbReference type="PROSITE" id="PS00742">
    <property type="entry name" value="PEP_ENZYMES_2"/>
    <property type="match status" value="1"/>
</dbReference>
<feature type="domain" description="Thioredoxin" evidence="12">
    <location>
        <begin position="710"/>
        <end position="852"/>
    </location>
</feature>
<evidence type="ECO:0000256" key="11">
    <source>
        <dbReference type="SAM" id="MobiDB-lite"/>
    </source>
</evidence>
<evidence type="ECO:0000256" key="9">
    <source>
        <dbReference type="ARBA" id="ARBA00022842"/>
    </source>
</evidence>
<dbReference type="PROSITE" id="PS50088">
    <property type="entry name" value="ANK_REPEAT"/>
    <property type="match status" value="1"/>
</dbReference>
<dbReference type="InterPro" id="IPR002192">
    <property type="entry name" value="PPDK_AMP/ATP-bd"/>
</dbReference>
<comment type="cofactor">
    <cofactor evidence="1">
        <name>Mg(2+)</name>
        <dbReference type="ChEBI" id="CHEBI:18420"/>
    </cofactor>
</comment>
<dbReference type="Gene3D" id="3.30.470.20">
    <property type="entry name" value="ATP-grasp fold, B domain"/>
    <property type="match status" value="1"/>
</dbReference>
<evidence type="ECO:0000256" key="10">
    <source>
        <dbReference type="PROSITE-ProRule" id="PRU00023"/>
    </source>
</evidence>
<dbReference type="GO" id="GO:0046872">
    <property type="term" value="F:metal ion binding"/>
    <property type="evidence" value="ECO:0007669"/>
    <property type="project" value="UniProtKB-KW"/>
</dbReference>
<dbReference type="Gene3D" id="3.50.30.10">
    <property type="entry name" value="Phosphohistidine domain"/>
    <property type="match status" value="1"/>
</dbReference>
<evidence type="ECO:0000259" key="12">
    <source>
        <dbReference type="PROSITE" id="PS51352"/>
    </source>
</evidence>
<comment type="similarity">
    <text evidence="2">Belongs to the PEP-utilizing enzyme family.</text>
</comment>
<dbReference type="InterPro" id="IPR013766">
    <property type="entry name" value="Thioredoxin_domain"/>
</dbReference>
<evidence type="ECO:0000256" key="1">
    <source>
        <dbReference type="ARBA" id="ARBA00001946"/>
    </source>
</evidence>
<dbReference type="Pfam" id="PF00391">
    <property type="entry name" value="PEP-utilizers"/>
    <property type="match status" value="1"/>
</dbReference>
<dbReference type="PROSITE" id="PS51352">
    <property type="entry name" value="THIOREDOXIN_2"/>
    <property type="match status" value="1"/>
</dbReference>
<dbReference type="SMART" id="SM00248">
    <property type="entry name" value="ANK"/>
    <property type="match status" value="2"/>
</dbReference>
<dbReference type="EMBL" id="LSRX01000458">
    <property type="protein sequence ID" value="OLP96668.1"/>
    <property type="molecule type" value="Genomic_DNA"/>
</dbReference>
<evidence type="ECO:0000256" key="2">
    <source>
        <dbReference type="ARBA" id="ARBA00007837"/>
    </source>
</evidence>
<protein>
    <recommendedName>
        <fullName evidence="3">pyruvate, phosphate dikinase</fullName>
        <ecNumber evidence="3">2.7.9.1</ecNumber>
    </recommendedName>
</protein>
<dbReference type="Proteomes" id="UP000186817">
    <property type="component" value="Unassembled WGS sequence"/>
</dbReference>
<dbReference type="InterPro" id="IPR023151">
    <property type="entry name" value="PEP_util_CS"/>
</dbReference>
<accession>A0A1Q9DNC4</accession>
<dbReference type="InterPro" id="IPR036770">
    <property type="entry name" value="Ankyrin_rpt-contain_sf"/>
</dbReference>
<dbReference type="PROSITE" id="PS00370">
    <property type="entry name" value="PEP_ENZYMES_PHOS_SITE"/>
    <property type="match status" value="1"/>
</dbReference>
<dbReference type="Pfam" id="PF12796">
    <property type="entry name" value="Ank_2"/>
    <property type="match status" value="1"/>
</dbReference>
<proteinExistence type="inferred from homology"/>
<dbReference type="InterPro" id="IPR013815">
    <property type="entry name" value="ATP_grasp_subdomain_1"/>
</dbReference>
<dbReference type="Gene3D" id="1.20.80.30">
    <property type="match status" value="1"/>
</dbReference>
<keyword evidence="9" id="KW-0460">Magnesium</keyword>
<evidence type="ECO:0000313" key="13">
    <source>
        <dbReference type="EMBL" id="OLP96668.1"/>
    </source>
</evidence>
<feature type="repeat" description="ANK" evidence="10">
    <location>
        <begin position="2306"/>
        <end position="2338"/>
    </location>
</feature>
<dbReference type="Gene3D" id="3.30.1490.20">
    <property type="entry name" value="ATP-grasp fold, A domain"/>
    <property type="match status" value="1"/>
</dbReference>
<dbReference type="GO" id="GO:0016757">
    <property type="term" value="F:glycosyltransferase activity"/>
    <property type="evidence" value="ECO:0007669"/>
    <property type="project" value="InterPro"/>
</dbReference>
<evidence type="ECO:0000256" key="7">
    <source>
        <dbReference type="ARBA" id="ARBA00022777"/>
    </source>
</evidence>
<keyword evidence="8" id="KW-0067">ATP-binding</keyword>
<dbReference type="InterPro" id="IPR018274">
    <property type="entry name" value="PEP_util_AS"/>
</dbReference>
<keyword evidence="14" id="KW-1185">Reference proteome</keyword>
<gene>
    <name evidence="13" type="primary">ppdK</name>
    <name evidence="13" type="ORF">AK812_SmicGene21063</name>
</gene>
<keyword evidence="5" id="KW-0479">Metal-binding</keyword>
<dbReference type="GO" id="GO:0005524">
    <property type="term" value="F:ATP binding"/>
    <property type="evidence" value="ECO:0007669"/>
    <property type="project" value="UniProtKB-KW"/>
</dbReference>
<dbReference type="EC" id="2.7.9.1" evidence="3"/>
<dbReference type="Pfam" id="PF02896">
    <property type="entry name" value="PEP-utilizers_C"/>
    <property type="match status" value="1"/>
</dbReference>
<keyword evidence="10" id="KW-0040">ANK repeat</keyword>
<dbReference type="Pfam" id="PF00085">
    <property type="entry name" value="Thioredoxin"/>
    <property type="match status" value="1"/>
</dbReference>
<dbReference type="SUPFAM" id="SSF52009">
    <property type="entry name" value="Phosphohistidine domain"/>
    <property type="match status" value="1"/>
</dbReference>
<dbReference type="SUPFAM" id="SSF53448">
    <property type="entry name" value="Nucleotide-diphospho-sugar transferases"/>
    <property type="match status" value="1"/>
</dbReference>
<dbReference type="Gene3D" id="1.10.189.10">
    <property type="entry name" value="Pyruvate Phosphate Dikinase, domain 2"/>
    <property type="match status" value="1"/>
</dbReference>
<dbReference type="Gene3D" id="3.90.550.10">
    <property type="entry name" value="Spore Coat Polysaccharide Biosynthesis Protein SpsA, Chain A"/>
    <property type="match status" value="1"/>
</dbReference>
<dbReference type="SUPFAM" id="SSF48403">
    <property type="entry name" value="Ankyrin repeat"/>
    <property type="match status" value="1"/>
</dbReference>
<dbReference type="Pfam" id="PF01326">
    <property type="entry name" value="PPDK_N"/>
    <property type="match status" value="2"/>
</dbReference>
<feature type="region of interest" description="Disordered" evidence="11">
    <location>
        <begin position="1237"/>
        <end position="1284"/>
    </location>
</feature>
<comment type="caution">
    <text evidence="13">The sequence shown here is derived from an EMBL/GenBank/DDBJ whole genome shotgun (WGS) entry which is preliminary data.</text>
</comment>
<dbReference type="Gene3D" id="3.40.30.10">
    <property type="entry name" value="Glutaredoxin"/>
    <property type="match status" value="1"/>
</dbReference>
<organism evidence="13 14">
    <name type="scientific">Symbiodinium microadriaticum</name>
    <name type="common">Dinoflagellate</name>
    <name type="synonym">Zooxanthella microadriatica</name>
    <dbReference type="NCBI Taxonomy" id="2951"/>
    <lineage>
        <taxon>Eukaryota</taxon>
        <taxon>Sar</taxon>
        <taxon>Alveolata</taxon>
        <taxon>Dinophyceae</taxon>
        <taxon>Suessiales</taxon>
        <taxon>Symbiodiniaceae</taxon>
        <taxon>Symbiodinium</taxon>
    </lineage>
</organism>
<dbReference type="InterPro" id="IPR002495">
    <property type="entry name" value="Glyco_trans_8"/>
</dbReference>
<dbReference type="NCBIfam" id="NF004531">
    <property type="entry name" value="PRK05878.1"/>
    <property type="match status" value="1"/>
</dbReference>
<keyword evidence="7 13" id="KW-0418">Kinase</keyword>
<dbReference type="InterPro" id="IPR036249">
    <property type="entry name" value="Thioredoxin-like_sf"/>
</dbReference>
<dbReference type="Gene3D" id="3.20.20.60">
    <property type="entry name" value="Phosphoenolpyruvate-binding domains"/>
    <property type="match status" value="1"/>
</dbReference>
<dbReference type="InterPro" id="IPR000121">
    <property type="entry name" value="PEP_util_C"/>
</dbReference>
<dbReference type="InterPro" id="IPR010121">
    <property type="entry name" value="Pyruvate_phosphate_dikinase"/>
</dbReference>
<dbReference type="Pfam" id="PF01501">
    <property type="entry name" value="Glyco_transf_8"/>
    <property type="match status" value="1"/>
</dbReference>
<dbReference type="SUPFAM" id="SSF56059">
    <property type="entry name" value="Glutathione synthetase ATP-binding domain-like"/>
    <property type="match status" value="1"/>
</dbReference>
<evidence type="ECO:0000256" key="8">
    <source>
        <dbReference type="ARBA" id="ARBA00022840"/>
    </source>
</evidence>
<dbReference type="InterPro" id="IPR015813">
    <property type="entry name" value="Pyrv/PenolPyrv_kinase-like_dom"/>
</dbReference>
<name>A0A1Q9DNC4_SYMMI</name>
<dbReference type="SUPFAM" id="SSF52833">
    <property type="entry name" value="Thioredoxin-like"/>
    <property type="match status" value="1"/>
</dbReference>
<dbReference type="InterPro" id="IPR036637">
    <property type="entry name" value="Phosphohistidine_dom_sf"/>
</dbReference>
<evidence type="ECO:0000256" key="5">
    <source>
        <dbReference type="ARBA" id="ARBA00022723"/>
    </source>
</evidence>
<keyword evidence="6" id="KW-0547">Nucleotide-binding</keyword>
<evidence type="ECO:0000313" key="14">
    <source>
        <dbReference type="Proteomes" id="UP000186817"/>
    </source>
</evidence>
<dbReference type="NCBIfam" id="TIGR01828">
    <property type="entry name" value="pyru_phos_dikin"/>
    <property type="match status" value="1"/>
</dbReference>
<dbReference type="OrthoDB" id="2014201at2759"/>
<keyword evidence="13" id="KW-0670">Pyruvate</keyword>
<dbReference type="InterPro" id="IPR008279">
    <property type="entry name" value="PEP-util_enz_mobile_dom"/>
</dbReference>
<dbReference type="InterPro" id="IPR040442">
    <property type="entry name" value="Pyrv_kinase-like_dom_sf"/>
</dbReference>
<dbReference type="GO" id="GO:0016301">
    <property type="term" value="F:kinase activity"/>
    <property type="evidence" value="ECO:0007669"/>
    <property type="project" value="UniProtKB-KW"/>
</dbReference>
<reference evidence="13 14" key="1">
    <citation type="submission" date="2016-02" db="EMBL/GenBank/DDBJ databases">
        <title>Genome analysis of coral dinoflagellate symbionts highlights evolutionary adaptations to a symbiotic lifestyle.</title>
        <authorList>
            <person name="Aranda M."/>
            <person name="Li Y."/>
            <person name="Liew Y.J."/>
            <person name="Baumgarten S."/>
            <person name="Simakov O."/>
            <person name="Wilson M."/>
            <person name="Piel J."/>
            <person name="Ashoor H."/>
            <person name="Bougouffa S."/>
            <person name="Bajic V.B."/>
            <person name="Ryu T."/>
            <person name="Ravasi T."/>
            <person name="Bayer T."/>
            <person name="Micklem G."/>
            <person name="Kim H."/>
            <person name="Bhak J."/>
            <person name="Lajeunesse T.C."/>
            <person name="Voolstra C.R."/>
        </authorList>
    </citation>
    <scope>NUCLEOTIDE SEQUENCE [LARGE SCALE GENOMIC DNA]</scope>
    <source>
        <strain evidence="13 14">CCMP2467</strain>
    </source>
</reference>
<dbReference type="SUPFAM" id="SSF51621">
    <property type="entry name" value="Phosphoenolpyruvate/pyruvate domain"/>
    <property type="match status" value="1"/>
</dbReference>
<dbReference type="PROSITE" id="PS50297">
    <property type="entry name" value="ANK_REP_REGION"/>
    <property type="match status" value="1"/>
</dbReference>
<dbReference type="PANTHER" id="PTHR22931:SF9">
    <property type="entry name" value="PYRUVATE, PHOSPHATE DIKINASE 1, CHLOROPLASTIC"/>
    <property type="match status" value="1"/>
</dbReference>